<dbReference type="AlphaFoldDB" id="A0A2W4F0H7"/>
<name>A0A2W4F0H7_9HYPH</name>
<gene>
    <name evidence="1" type="ORF">CPY51_05655</name>
</gene>
<accession>A0A2W4F0H7</accession>
<sequence>MNAAERYASEVDRVPDLLTALFEGEDFKGMDAKGLAYRISFPPDHGETFTLRFPPSAAAPGLQSL</sequence>
<proteinExistence type="predicted"/>
<dbReference type="EMBL" id="PCDP01000009">
    <property type="protein sequence ID" value="PZM15863.1"/>
    <property type="molecule type" value="Genomic_DNA"/>
</dbReference>
<protein>
    <submittedName>
        <fullName evidence="1">Uncharacterized protein</fullName>
    </submittedName>
</protein>
<comment type="caution">
    <text evidence="1">The sequence shown here is derived from an EMBL/GenBank/DDBJ whole genome shotgun (WGS) entry which is preliminary data.</text>
</comment>
<evidence type="ECO:0000313" key="2">
    <source>
        <dbReference type="Proteomes" id="UP000248925"/>
    </source>
</evidence>
<dbReference type="Proteomes" id="UP000248925">
    <property type="component" value="Unassembled WGS sequence"/>
</dbReference>
<keyword evidence="2" id="KW-1185">Reference proteome</keyword>
<organism evidence="1 2">
    <name type="scientific">Rhizobium tubonense</name>
    <dbReference type="NCBI Taxonomy" id="484088"/>
    <lineage>
        <taxon>Bacteria</taxon>
        <taxon>Pseudomonadati</taxon>
        <taxon>Pseudomonadota</taxon>
        <taxon>Alphaproteobacteria</taxon>
        <taxon>Hyphomicrobiales</taxon>
        <taxon>Rhizobiaceae</taxon>
        <taxon>Rhizobium/Agrobacterium group</taxon>
        <taxon>Rhizobium</taxon>
    </lineage>
</organism>
<evidence type="ECO:0000313" key="1">
    <source>
        <dbReference type="EMBL" id="PZM15863.1"/>
    </source>
</evidence>
<reference evidence="1 2" key="1">
    <citation type="journal article" date="2018" name="Sci. Rep.">
        <title>Rhizobium tumorigenes sp. nov., a novel plant tumorigenic bacterium isolated from cane gall tumors on thornless blackberry.</title>
        <authorList>
            <person name="Kuzmanovi N."/>
            <person name="Smalla K."/>
            <person name="Gronow S."/>
            <person name="PuBawska J."/>
        </authorList>
    </citation>
    <scope>NUCLEOTIDE SEQUENCE [LARGE SCALE GENOMIC DNA]</scope>
    <source>
        <strain evidence="1 2">CCBAU 85046</strain>
    </source>
</reference>